<dbReference type="Proteomes" id="UP001244341">
    <property type="component" value="Chromosome 6b"/>
</dbReference>
<evidence type="ECO:0000313" key="1">
    <source>
        <dbReference type="EMBL" id="WIA14959.1"/>
    </source>
</evidence>
<organism evidence="1 2">
    <name type="scientific">Tetradesmus obliquus</name>
    <name type="common">Green alga</name>
    <name type="synonym">Acutodesmus obliquus</name>
    <dbReference type="NCBI Taxonomy" id="3088"/>
    <lineage>
        <taxon>Eukaryota</taxon>
        <taxon>Viridiplantae</taxon>
        <taxon>Chlorophyta</taxon>
        <taxon>core chlorophytes</taxon>
        <taxon>Chlorophyceae</taxon>
        <taxon>CS clade</taxon>
        <taxon>Sphaeropleales</taxon>
        <taxon>Scenedesmaceae</taxon>
        <taxon>Tetradesmus</taxon>
    </lineage>
</organism>
<reference evidence="1 2" key="1">
    <citation type="submission" date="2023-05" db="EMBL/GenBank/DDBJ databases">
        <title>A 100% complete, gapless, phased diploid assembly of the Scenedesmus obliquus UTEX 3031 genome.</title>
        <authorList>
            <person name="Biondi T.C."/>
            <person name="Hanschen E.R."/>
            <person name="Kwon T."/>
            <person name="Eng W."/>
            <person name="Kruse C.P.S."/>
            <person name="Koehler S.I."/>
            <person name="Kunde Y."/>
            <person name="Gleasner C.D."/>
            <person name="You Mak K.T."/>
            <person name="Polle J."/>
            <person name="Hovde B.T."/>
            <person name="Starkenburg S.R."/>
        </authorList>
    </citation>
    <scope>NUCLEOTIDE SEQUENCE [LARGE SCALE GENOMIC DNA]</scope>
    <source>
        <strain evidence="1 2">DOE0152z</strain>
    </source>
</reference>
<dbReference type="EMBL" id="CP126213">
    <property type="protein sequence ID" value="WIA14959.1"/>
    <property type="molecule type" value="Genomic_DNA"/>
</dbReference>
<sequence length="275" mass="29342">MAGLPELGIDAELAWDADEFPVLWRALRSRRGAALLDALAKCQQQQLQAGALFYGTFAFYKHPKEPDYGAYPIHAATGDDATGTIKTLRLLGLTSAEASMAHRKRPVQHLLGAAQRTPELDTAALDAANPLQLTKQQLQQARLRLKTLRAVAELCDVERRMSQQSPGQTVDAQLDDDLEWSKMVLGELLEECFTAAGAAAAGLAVDELEAAVVVPAQQQPAAAPAAAAAAAPAHGALSRSSGVHLQQQAAARVCMRAGTWHHWRWCHTAAGTCGS</sequence>
<accession>A0ABY8U1H7</accession>
<keyword evidence="2" id="KW-1185">Reference proteome</keyword>
<evidence type="ECO:0000313" key="2">
    <source>
        <dbReference type="Proteomes" id="UP001244341"/>
    </source>
</evidence>
<proteinExistence type="predicted"/>
<gene>
    <name evidence="1" type="ORF">OEZ85_001670</name>
</gene>
<name>A0ABY8U1H7_TETOB</name>
<protein>
    <submittedName>
        <fullName evidence="1">Uncharacterized protein</fullName>
    </submittedName>
</protein>